<comment type="caution">
    <text evidence="2">The sequence shown here is derived from an EMBL/GenBank/DDBJ whole genome shotgun (WGS) entry which is preliminary data.</text>
</comment>
<sequence length="255" mass="26721">MCRIVWSTWLLAQSLAALDVTHEALALSDAVDDLGLVANGRHHNPFVLLSAVDILLNVREEVEEAGDRVMEELGVPISKLTESELSNKSKLPEVRRSPATRQITRSATSSRGWMGVIGDVDGVPVGAIGSVGLSLTGTSGTGNALLLTGSTSTTSSVATVTAPALAPASAPPTLPTTVSEVFYTYPGSPEYSQALFTDFNTFKLPAGTEHEGFALLADIFHTGWHGVQVSGFRPGETIVVSGAEDVELIATYSAV</sequence>
<evidence type="ECO:0000313" key="3">
    <source>
        <dbReference type="Proteomes" id="UP000054988"/>
    </source>
</evidence>
<dbReference type="Proteomes" id="UP000054988">
    <property type="component" value="Unassembled WGS sequence"/>
</dbReference>
<feature type="chain" id="PRO_5006902135" evidence="1">
    <location>
        <begin position="17"/>
        <end position="255"/>
    </location>
</feature>
<dbReference type="EMBL" id="LATX01001613">
    <property type="protein sequence ID" value="KTB40036.1"/>
    <property type="molecule type" value="Genomic_DNA"/>
</dbReference>
<accession>A0A0W0FUU7</accession>
<protein>
    <submittedName>
        <fullName evidence="2">Uncharacterized protein</fullName>
    </submittedName>
</protein>
<feature type="signal peptide" evidence="1">
    <location>
        <begin position="1"/>
        <end position="16"/>
    </location>
</feature>
<proteinExistence type="predicted"/>
<name>A0A0W0FUU7_MONRR</name>
<dbReference type="SUPFAM" id="SSF51735">
    <property type="entry name" value="NAD(P)-binding Rossmann-fold domains"/>
    <property type="match status" value="1"/>
</dbReference>
<evidence type="ECO:0000256" key="1">
    <source>
        <dbReference type="SAM" id="SignalP"/>
    </source>
</evidence>
<evidence type="ECO:0000313" key="2">
    <source>
        <dbReference type="EMBL" id="KTB40036.1"/>
    </source>
</evidence>
<gene>
    <name evidence="2" type="ORF">WG66_7385</name>
</gene>
<dbReference type="AlphaFoldDB" id="A0A0W0FUU7"/>
<dbReference type="Gene3D" id="3.90.180.10">
    <property type="entry name" value="Medium-chain alcohol dehydrogenases, catalytic domain"/>
    <property type="match status" value="1"/>
</dbReference>
<dbReference type="InterPro" id="IPR036291">
    <property type="entry name" value="NAD(P)-bd_dom_sf"/>
</dbReference>
<dbReference type="Gene3D" id="3.40.50.720">
    <property type="entry name" value="NAD(P)-binding Rossmann-like Domain"/>
    <property type="match status" value="1"/>
</dbReference>
<reference evidence="2 3" key="1">
    <citation type="submission" date="2015-12" db="EMBL/GenBank/DDBJ databases">
        <title>Draft genome sequence of Moniliophthora roreri, the causal agent of frosty pod rot of cacao.</title>
        <authorList>
            <person name="Aime M.C."/>
            <person name="Diaz-Valderrama J.R."/>
            <person name="Kijpornyongpan T."/>
            <person name="Phillips-Mora W."/>
        </authorList>
    </citation>
    <scope>NUCLEOTIDE SEQUENCE [LARGE SCALE GENOMIC DNA]</scope>
    <source>
        <strain evidence="2 3">MCA 2952</strain>
    </source>
</reference>
<organism evidence="2 3">
    <name type="scientific">Moniliophthora roreri</name>
    <name type="common">Frosty pod rot fungus</name>
    <name type="synonym">Monilia roreri</name>
    <dbReference type="NCBI Taxonomy" id="221103"/>
    <lineage>
        <taxon>Eukaryota</taxon>
        <taxon>Fungi</taxon>
        <taxon>Dikarya</taxon>
        <taxon>Basidiomycota</taxon>
        <taxon>Agaricomycotina</taxon>
        <taxon>Agaricomycetes</taxon>
        <taxon>Agaricomycetidae</taxon>
        <taxon>Agaricales</taxon>
        <taxon>Marasmiineae</taxon>
        <taxon>Marasmiaceae</taxon>
        <taxon>Moniliophthora</taxon>
    </lineage>
</organism>
<keyword evidence="1" id="KW-0732">Signal</keyword>